<keyword evidence="5" id="KW-1185">Reference proteome</keyword>
<keyword evidence="1" id="KW-0547">Nucleotide-binding</keyword>
<dbReference type="Gene3D" id="3.40.50.300">
    <property type="entry name" value="P-loop containing nucleotide triphosphate hydrolases"/>
    <property type="match status" value="1"/>
</dbReference>
<dbReference type="SUPFAM" id="SSF52540">
    <property type="entry name" value="P-loop containing nucleoside triphosphate hydrolases"/>
    <property type="match status" value="1"/>
</dbReference>
<keyword evidence="2" id="KW-0342">GTP-binding</keyword>
<sequence length="298" mass="31152">MALVNQAKREINAKIVFFGPGQAGKGTSLRHVFNKLKPEFRGALKVMSVQGARMLFFDFTPPGDGNVDGFRVRFHLYTVSGPLVDPAAWKMVLKGADGVVFVADSAPQRLADNQAALGQLVEYLKGYGQSLTSIPTVLQYNKSDLADASAVAELEQQLNPSRLVSFKTSSQTGEGVLQGLMALVKSVLTGLRAKGTDAIASGEALQHMVESPAPAAAPARPAVEAHPAAPASARPTAAPAPVQSPAAPAPSAEEEPLSLEIAGDPVAAGDLIRVPLTIRSGDREKTVVLTLSLGLSEE</sequence>
<dbReference type="Pfam" id="PF00025">
    <property type="entry name" value="Arf"/>
    <property type="match status" value="1"/>
</dbReference>
<dbReference type="RefSeq" id="WP_199394699.1">
    <property type="nucleotide sequence ID" value="NZ_JAEMHK010000005.1"/>
</dbReference>
<protein>
    <submittedName>
        <fullName evidence="4">GTP-binding protein</fullName>
    </submittedName>
</protein>
<dbReference type="Proteomes" id="UP000641025">
    <property type="component" value="Unassembled WGS sequence"/>
</dbReference>
<proteinExistence type="predicted"/>
<evidence type="ECO:0000256" key="2">
    <source>
        <dbReference type="ARBA" id="ARBA00023134"/>
    </source>
</evidence>
<dbReference type="EMBL" id="JAEMHK010000005">
    <property type="protein sequence ID" value="MBJ6800188.1"/>
    <property type="molecule type" value="Genomic_DNA"/>
</dbReference>
<dbReference type="InterPro" id="IPR027417">
    <property type="entry name" value="P-loop_NTPase"/>
</dbReference>
<comment type="caution">
    <text evidence="4">The sequence shown here is derived from an EMBL/GenBank/DDBJ whole genome shotgun (WGS) entry which is preliminary data.</text>
</comment>
<dbReference type="CDD" id="cd00882">
    <property type="entry name" value="Ras_like_GTPase"/>
    <property type="match status" value="1"/>
</dbReference>
<dbReference type="PANTHER" id="PTHR42708:SF1">
    <property type="entry name" value="GLIDING MOTILITY PROTEIN MGLA"/>
    <property type="match status" value="1"/>
</dbReference>
<feature type="compositionally biased region" description="Low complexity" evidence="3">
    <location>
        <begin position="212"/>
        <end position="251"/>
    </location>
</feature>
<gene>
    <name evidence="4" type="ORF">JFN90_08570</name>
</gene>
<evidence type="ECO:0000256" key="1">
    <source>
        <dbReference type="ARBA" id="ARBA00022741"/>
    </source>
</evidence>
<name>A0ABS0YQI0_9BACT</name>
<dbReference type="InterPro" id="IPR006689">
    <property type="entry name" value="Small_GTPase_ARF/SAR"/>
</dbReference>
<reference evidence="4 5" key="1">
    <citation type="submission" date="2020-12" db="EMBL/GenBank/DDBJ databases">
        <title>Geomonas sp. Red259, isolated from paddy soil.</title>
        <authorList>
            <person name="Xu Z."/>
            <person name="Zhang Z."/>
            <person name="Masuda Y."/>
            <person name="Itoh H."/>
            <person name="Senoo K."/>
        </authorList>
    </citation>
    <scope>NUCLEOTIDE SEQUENCE [LARGE SCALE GENOMIC DNA]</scope>
    <source>
        <strain evidence="4 5">Red259</strain>
    </source>
</reference>
<feature type="region of interest" description="Disordered" evidence="3">
    <location>
        <begin position="211"/>
        <end position="257"/>
    </location>
</feature>
<evidence type="ECO:0000313" key="5">
    <source>
        <dbReference type="Proteomes" id="UP000641025"/>
    </source>
</evidence>
<evidence type="ECO:0000256" key="3">
    <source>
        <dbReference type="SAM" id="MobiDB-lite"/>
    </source>
</evidence>
<organism evidence="4 5">
    <name type="scientific">Geomonas propionica</name>
    <dbReference type="NCBI Taxonomy" id="2798582"/>
    <lineage>
        <taxon>Bacteria</taxon>
        <taxon>Pseudomonadati</taxon>
        <taxon>Thermodesulfobacteriota</taxon>
        <taxon>Desulfuromonadia</taxon>
        <taxon>Geobacterales</taxon>
        <taxon>Geobacteraceae</taxon>
        <taxon>Geomonas</taxon>
    </lineage>
</organism>
<evidence type="ECO:0000313" key="4">
    <source>
        <dbReference type="EMBL" id="MBJ6800188.1"/>
    </source>
</evidence>
<dbReference type="PANTHER" id="PTHR42708">
    <property type="entry name" value="ATP/GTP-BINDING PROTEIN-RELATED"/>
    <property type="match status" value="1"/>
</dbReference>
<dbReference type="InterPro" id="IPR052705">
    <property type="entry name" value="Gliding_Motility_GTPase"/>
</dbReference>
<accession>A0ABS0YQI0</accession>